<evidence type="ECO:0000313" key="2">
    <source>
        <dbReference type="Proteomes" id="UP001328107"/>
    </source>
</evidence>
<dbReference type="EMBL" id="BTRK01000002">
    <property type="protein sequence ID" value="GMR34428.1"/>
    <property type="molecule type" value="Genomic_DNA"/>
</dbReference>
<proteinExistence type="predicted"/>
<organism evidence="1 2">
    <name type="scientific">Pristionchus mayeri</name>
    <dbReference type="NCBI Taxonomy" id="1317129"/>
    <lineage>
        <taxon>Eukaryota</taxon>
        <taxon>Metazoa</taxon>
        <taxon>Ecdysozoa</taxon>
        <taxon>Nematoda</taxon>
        <taxon>Chromadorea</taxon>
        <taxon>Rhabditida</taxon>
        <taxon>Rhabditina</taxon>
        <taxon>Diplogasteromorpha</taxon>
        <taxon>Diplogasteroidea</taxon>
        <taxon>Neodiplogasteridae</taxon>
        <taxon>Pristionchus</taxon>
    </lineage>
</organism>
<feature type="non-terminal residue" evidence="1">
    <location>
        <position position="1"/>
    </location>
</feature>
<reference evidence="2" key="1">
    <citation type="submission" date="2022-10" db="EMBL/GenBank/DDBJ databases">
        <title>Genome assembly of Pristionchus species.</title>
        <authorList>
            <person name="Yoshida K."/>
            <person name="Sommer R.J."/>
        </authorList>
    </citation>
    <scope>NUCLEOTIDE SEQUENCE [LARGE SCALE GENOMIC DNA]</scope>
    <source>
        <strain evidence="2">RS5460</strain>
    </source>
</reference>
<keyword evidence="2" id="KW-1185">Reference proteome</keyword>
<dbReference type="Proteomes" id="UP001328107">
    <property type="component" value="Unassembled WGS sequence"/>
</dbReference>
<protein>
    <submittedName>
        <fullName evidence="1">Uncharacterized protein</fullName>
    </submittedName>
</protein>
<dbReference type="AlphaFoldDB" id="A0AAN5C2E5"/>
<comment type="caution">
    <text evidence="1">The sequence shown here is derived from an EMBL/GenBank/DDBJ whole genome shotgun (WGS) entry which is preliminary data.</text>
</comment>
<evidence type="ECO:0000313" key="1">
    <source>
        <dbReference type="EMBL" id="GMR34428.1"/>
    </source>
</evidence>
<sequence length="123" mass="14264">IIFRMAEWFTKTWDTLKFWGSHRTHVANGWRDMIYAMVDGDRVHVTNQSIKFKDISISGSSEIYHKANSIGFTAIRSREFTFFEPKHNEKVYITIFRMDNGNAVSVCEALSVDTNRSVIVDSH</sequence>
<name>A0AAN5C2E5_9BILA</name>
<accession>A0AAN5C2E5</accession>
<gene>
    <name evidence="1" type="ORF">PMAYCL1PPCAC_04623</name>
</gene>